<proteinExistence type="predicted"/>
<dbReference type="HOGENOM" id="CLU_2228438_0_0_1"/>
<gene>
    <name evidence="1" type="ORF">PITG_10493</name>
</gene>
<dbReference type="GeneID" id="9474255"/>
<dbReference type="AlphaFoldDB" id="D0NFG0"/>
<accession>D0NFG0</accession>
<evidence type="ECO:0000313" key="2">
    <source>
        <dbReference type="Proteomes" id="UP000006643"/>
    </source>
</evidence>
<protein>
    <submittedName>
        <fullName evidence="1">Uncharacterized protein</fullName>
    </submittedName>
</protein>
<sequence length="106" mass="11763">MLFQAPAFHAAALLRHTGSPTPNATRLTHADLRCPVELLATPLETSTMPVQSPPIRLRAHVSLRAHLSLRAHISLRAHLSLRAHISFRAHISLRAYISFLHLVSQT</sequence>
<name>D0NFG0_PHYIT</name>
<keyword evidence="2" id="KW-1185">Reference proteome</keyword>
<organism evidence="1 2">
    <name type="scientific">Phytophthora infestans (strain T30-4)</name>
    <name type="common">Potato late blight agent</name>
    <dbReference type="NCBI Taxonomy" id="403677"/>
    <lineage>
        <taxon>Eukaryota</taxon>
        <taxon>Sar</taxon>
        <taxon>Stramenopiles</taxon>
        <taxon>Oomycota</taxon>
        <taxon>Peronosporomycetes</taxon>
        <taxon>Peronosporales</taxon>
        <taxon>Peronosporaceae</taxon>
        <taxon>Phytophthora</taxon>
    </lineage>
</organism>
<evidence type="ECO:0000313" key="1">
    <source>
        <dbReference type="EMBL" id="EEY56949.1"/>
    </source>
</evidence>
<dbReference type="RefSeq" id="XP_002902277.1">
    <property type="nucleotide sequence ID" value="XM_002902231.1"/>
</dbReference>
<dbReference type="Proteomes" id="UP000006643">
    <property type="component" value="Unassembled WGS sequence"/>
</dbReference>
<dbReference type="InParanoid" id="D0NFG0"/>
<reference evidence="2" key="1">
    <citation type="journal article" date="2009" name="Nature">
        <title>Genome sequence and analysis of the Irish potato famine pathogen Phytophthora infestans.</title>
        <authorList>
            <consortium name="The Broad Institute Genome Sequencing Platform"/>
            <person name="Haas B.J."/>
            <person name="Kamoun S."/>
            <person name="Zody M.C."/>
            <person name="Jiang R.H."/>
            <person name="Handsaker R.E."/>
            <person name="Cano L.M."/>
            <person name="Grabherr M."/>
            <person name="Kodira C.D."/>
            <person name="Raffaele S."/>
            <person name="Torto-Alalibo T."/>
            <person name="Bozkurt T.O."/>
            <person name="Ah-Fong A.M."/>
            <person name="Alvarado L."/>
            <person name="Anderson V.L."/>
            <person name="Armstrong M.R."/>
            <person name="Avrova A."/>
            <person name="Baxter L."/>
            <person name="Beynon J."/>
            <person name="Boevink P.C."/>
            <person name="Bollmann S.R."/>
            <person name="Bos J.I."/>
            <person name="Bulone V."/>
            <person name="Cai G."/>
            <person name="Cakir C."/>
            <person name="Carrington J.C."/>
            <person name="Chawner M."/>
            <person name="Conti L."/>
            <person name="Costanzo S."/>
            <person name="Ewan R."/>
            <person name="Fahlgren N."/>
            <person name="Fischbach M.A."/>
            <person name="Fugelstad J."/>
            <person name="Gilroy E.M."/>
            <person name="Gnerre S."/>
            <person name="Green P.J."/>
            <person name="Grenville-Briggs L.J."/>
            <person name="Griffith J."/>
            <person name="Grunwald N.J."/>
            <person name="Horn K."/>
            <person name="Horner N.R."/>
            <person name="Hu C.H."/>
            <person name="Huitema E."/>
            <person name="Jeong D.H."/>
            <person name="Jones A.M."/>
            <person name="Jones J.D."/>
            <person name="Jones R.W."/>
            <person name="Karlsson E.K."/>
            <person name="Kunjeti S.G."/>
            <person name="Lamour K."/>
            <person name="Liu Z."/>
            <person name="Ma L."/>
            <person name="Maclean D."/>
            <person name="Chibucos M.C."/>
            <person name="McDonald H."/>
            <person name="McWalters J."/>
            <person name="Meijer H.J."/>
            <person name="Morgan W."/>
            <person name="Morris P.F."/>
            <person name="Munro C.A."/>
            <person name="O'Neill K."/>
            <person name="Ospina-Giraldo M."/>
            <person name="Pinzon A."/>
            <person name="Pritchard L."/>
            <person name="Ramsahoye B."/>
            <person name="Ren Q."/>
            <person name="Restrepo S."/>
            <person name="Roy S."/>
            <person name="Sadanandom A."/>
            <person name="Savidor A."/>
            <person name="Schornack S."/>
            <person name="Schwartz D.C."/>
            <person name="Schumann U.D."/>
            <person name="Schwessinger B."/>
            <person name="Seyer L."/>
            <person name="Sharpe T."/>
            <person name="Silvar C."/>
            <person name="Song J."/>
            <person name="Studholme D.J."/>
            <person name="Sykes S."/>
            <person name="Thines M."/>
            <person name="van de Vondervoort P.J."/>
            <person name="Phuntumart V."/>
            <person name="Wawra S."/>
            <person name="Weide R."/>
            <person name="Win J."/>
            <person name="Young C."/>
            <person name="Zhou S."/>
            <person name="Fry W."/>
            <person name="Meyers B.C."/>
            <person name="van West P."/>
            <person name="Ristaino J."/>
            <person name="Govers F."/>
            <person name="Birch P.R."/>
            <person name="Whisson S.C."/>
            <person name="Judelson H.S."/>
            <person name="Nusbaum C."/>
        </authorList>
    </citation>
    <scope>NUCLEOTIDE SEQUENCE [LARGE SCALE GENOMIC DNA]</scope>
    <source>
        <strain evidence="2">T30-4</strain>
    </source>
</reference>
<dbReference type="KEGG" id="pif:PITG_10493"/>
<dbReference type="EMBL" id="DS028135">
    <property type="protein sequence ID" value="EEY56949.1"/>
    <property type="molecule type" value="Genomic_DNA"/>
</dbReference>
<dbReference type="VEuPathDB" id="FungiDB:PITG_10493"/>